<dbReference type="GO" id="GO:0030115">
    <property type="term" value="C:S-layer"/>
    <property type="evidence" value="ECO:0007669"/>
    <property type="project" value="UniProtKB-SubCell"/>
</dbReference>
<evidence type="ECO:0000256" key="2">
    <source>
        <dbReference type="SAM" id="MobiDB-lite"/>
    </source>
</evidence>
<feature type="compositionally biased region" description="Acidic residues" evidence="2">
    <location>
        <begin position="279"/>
        <end position="304"/>
    </location>
</feature>
<evidence type="ECO:0000256" key="1">
    <source>
        <dbReference type="ARBA" id="ARBA00022729"/>
    </source>
</evidence>
<reference evidence="3 4" key="1">
    <citation type="submission" date="2017-02" db="EMBL/GenBank/DDBJ databases">
        <title>Natronthermophilus aegyptiacus gen. nov.,sp. nov., an aerobic, extremely halophilic alkalithermophilic archaeon isolated from the athalassohaline Wadi An Natrun, Egypt.</title>
        <authorList>
            <person name="Zhao B."/>
        </authorList>
    </citation>
    <scope>NUCLEOTIDE SEQUENCE [LARGE SCALE GENOMIC DNA]</scope>
    <source>
        <strain evidence="3 4">CGMCC 1.3597</strain>
    </source>
</reference>
<evidence type="ECO:0000313" key="3">
    <source>
        <dbReference type="EMBL" id="OVE85929.1"/>
    </source>
</evidence>
<protein>
    <submittedName>
        <fullName evidence="3">PGF-CTERM sorting domain-containing protein</fullName>
    </submittedName>
</protein>
<organism evidence="3 4">
    <name type="scientific">Natronolimnobius baerhuensis</name>
    <dbReference type="NCBI Taxonomy" id="253108"/>
    <lineage>
        <taxon>Archaea</taxon>
        <taxon>Methanobacteriati</taxon>
        <taxon>Methanobacteriota</taxon>
        <taxon>Stenosarchaea group</taxon>
        <taxon>Halobacteria</taxon>
        <taxon>Halobacteriales</taxon>
        <taxon>Natrialbaceae</taxon>
        <taxon>Natronolimnobius</taxon>
    </lineage>
</organism>
<evidence type="ECO:0000313" key="4">
    <source>
        <dbReference type="Proteomes" id="UP000196084"/>
    </source>
</evidence>
<name>A0A202ECH5_9EURY</name>
<dbReference type="Proteomes" id="UP000196084">
    <property type="component" value="Unassembled WGS sequence"/>
</dbReference>
<dbReference type="AlphaFoldDB" id="A0A202ECH5"/>
<sequence>MSLERYRGRALIAVATLVAVGAIVALGLSASAGAVQETQQNVSEEAYIEPAPESGDAYFEAEASDGSWVSYVNPRDEYRSPYLGDGSAKLCVTLVNERGEPVVGESVPGTTVTLPTGDSTSWHSHADPFVVEYPLTEHYQRPLDSDQFGTDPDLAQGDGYMDSHCLEIHGLPEDGGTVEYGEVEVTGEYAADIEVVGYIQQAHDSWDTDVDPIADAESYDDAGGGWTYYPDGSHGQVVAVLQLDGDADIVPEVPDVSDDDSDDHTNESTNSSETAQNEPESDDDTSADDDSSSSDQHGDDEDESMPGFGVVPVLAALLAVACVRALSAR</sequence>
<dbReference type="EMBL" id="MWPH01000001">
    <property type="protein sequence ID" value="OVE85929.1"/>
    <property type="molecule type" value="Genomic_DNA"/>
</dbReference>
<accession>A0A202ECH5</accession>
<proteinExistence type="predicted"/>
<feature type="compositionally biased region" description="Acidic residues" evidence="2">
    <location>
        <begin position="250"/>
        <end position="262"/>
    </location>
</feature>
<dbReference type="InterPro" id="IPR026371">
    <property type="entry name" value="PGF_CTERM"/>
</dbReference>
<dbReference type="NCBIfam" id="TIGR04126">
    <property type="entry name" value="PGF_CTERM"/>
    <property type="match status" value="1"/>
</dbReference>
<keyword evidence="1" id="KW-0732">Signal</keyword>
<gene>
    <name evidence="3" type="ORF">B2G88_03720</name>
</gene>
<keyword evidence="4" id="KW-1185">Reference proteome</keyword>
<dbReference type="GO" id="GO:0005886">
    <property type="term" value="C:plasma membrane"/>
    <property type="evidence" value="ECO:0007669"/>
    <property type="project" value="UniProtKB-SubCell"/>
</dbReference>
<dbReference type="OrthoDB" id="170617at2157"/>
<dbReference type="RefSeq" id="WP_054862027.1">
    <property type="nucleotide sequence ID" value="NZ_MWPH01000001.1"/>
</dbReference>
<feature type="region of interest" description="Disordered" evidence="2">
    <location>
        <begin position="250"/>
        <end position="307"/>
    </location>
</feature>
<comment type="caution">
    <text evidence="3">The sequence shown here is derived from an EMBL/GenBank/DDBJ whole genome shotgun (WGS) entry which is preliminary data.</text>
</comment>